<protein>
    <submittedName>
        <fullName evidence="2">Uncharacterized protein</fullName>
    </submittedName>
</protein>
<proteinExistence type="predicted"/>
<keyword evidence="1" id="KW-0472">Membrane</keyword>
<accession>A0A1W6G097</accession>
<reference evidence="2" key="1">
    <citation type="journal article" date="2018" name="BMC Genomics">
        <title>Comparative genomic, transcriptomic, and proteomic reannotation of human herpesvirus 6.</title>
        <authorList>
            <person name="Greninger A.L."/>
            <person name="Knudsen G.M."/>
            <person name="Roychoudhury P."/>
            <person name="Hanson D.J."/>
            <person name="Sedlak R.H."/>
            <person name="Xie H."/>
            <person name="Guan J."/>
            <person name="Nguyen T."/>
            <person name="Peddu V."/>
            <person name="Boeckh M."/>
            <person name="Huang M.L."/>
            <person name="Cook L."/>
            <person name="Depledge D.P."/>
            <person name="Zerr D.M."/>
            <person name="Koelle D.M."/>
            <person name="Gantt S."/>
            <person name="Yoshikawa T."/>
            <person name="Caserta M."/>
            <person name="Hill J.A."/>
            <person name="Jerome K.R."/>
        </authorList>
    </citation>
    <scope>NUCLEOTIDE SEQUENCE</scope>
    <source>
        <strain evidence="2">HP8H1</strain>
    </source>
</reference>
<feature type="transmembrane region" description="Helical" evidence="1">
    <location>
        <begin position="32"/>
        <end position="47"/>
    </location>
</feature>
<sequence length="48" mass="5919">MTSYCMPIDVFFFYRKIIVLLYMLTSRQEKQLFLNMIYAVSLILYVLW</sequence>
<keyword evidence="1" id="KW-0812">Transmembrane</keyword>
<keyword evidence="1" id="KW-1133">Transmembrane helix</keyword>
<organism evidence="2">
    <name type="scientific">Human betaherpesvirus 6</name>
    <dbReference type="NCBI Taxonomy" id="10368"/>
    <lineage>
        <taxon>Viruses</taxon>
        <taxon>Duplodnaviria</taxon>
        <taxon>Heunggongvirae</taxon>
        <taxon>Peploviricota</taxon>
        <taxon>Herviviricetes</taxon>
        <taxon>Herpesvirales</taxon>
        <taxon>Orthoherpesviridae</taxon>
        <taxon>Betaherpesvirinae</taxon>
        <taxon>Roseolovirus</taxon>
    </lineage>
</organism>
<evidence type="ECO:0000256" key="1">
    <source>
        <dbReference type="SAM" id="Phobius"/>
    </source>
</evidence>
<evidence type="ECO:0000313" key="2">
    <source>
        <dbReference type="EMBL" id="ARM06471.1"/>
    </source>
</evidence>
<dbReference type="EMBL" id="KY315527">
    <property type="protein sequence ID" value="ARM06471.1"/>
    <property type="molecule type" value="Genomic_DNA"/>
</dbReference>
<name>A0A1W6G097_9BETA</name>